<dbReference type="EMBL" id="BAAAXF010000014">
    <property type="protein sequence ID" value="GAA3493918.1"/>
    <property type="molecule type" value="Genomic_DNA"/>
</dbReference>
<keyword evidence="4" id="KW-0808">Transferase</keyword>
<proteinExistence type="inferred from homology"/>
<organism evidence="4 5">
    <name type="scientific">Streptomyces prasinosporus</name>
    <dbReference type="NCBI Taxonomy" id="68256"/>
    <lineage>
        <taxon>Bacteria</taxon>
        <taxon>Bacillati</taxon>
        <taxon>Actinomycetota</taxon>
        <taxon>Actinomycetes</taxon>
        <taxon>Kitasatosporales</taxon>
        <taxon>Streptomycetaceae</taxon>
        <taxon>Streptomyces</taxon>
        <taxon>Streptomyces albogriseolus group</taxon>
    </lineage>
</organism>
<dbReference type="PANTHER" id="PTHR30244:SF9">
    <property type="entry name" value="PROTEIN RV3402C"/>
    <property type="match status" value="1"/>
</dbReference>
<dbReference type="CDD" id="cd00616">
    <property type="entry name" value="AHBA_syn"/>
    <property type="match status" value="1"/>
</dbReference>
<keyword evidence="5" id="KW-1185">Reference proteome</keyword>
<reference evidence="5" key="1">
    <citation type="journal article" date="2019" name="Int. J. Syst. Evol. Microbiol.">
        <title>The Global Catalogue of Microorganisms (GCM) 10K type strain sequencing project: providing services to taxonomists for standard genome sequencing and annotation.</title>
        <authorList>
            <consortium name="The Broad Institute Genomics Platform"/>
            <consortium name="The Broad Institute Genome Sequencing Center for Infectious Disease"/>
            <person name="Wu L."/>
            <person name="Ma J."/>
        </authorList>
    </citation>
    <scope>NUCLEOTIDE SEQUENCE [LARGE SCALE GENOMIC DNA]</scope>
    <source>
        <strain evidence="5">JCM 4816</strain>
    </source>
</reference>
<dbReference type="Pfam" id="PF01041">
    <property type="entry name" value="DegT_DnrJ_EryC1"/>
    <property type="match status" value="1"/>
</dbReference>
<name>A0ABP6THA8_9ACTN</name>
<keyword evidence="1 3" id="KW-0663">Pyridoxal phosphate</keyword>
<dbReference type="InterPro" id="IPR015424">
    <property type="entry name" value="PyrdxlP-dep_Trfase"/>
</dbReference>
<dbReference type="InterPro" id="IPR000653">
    <property type="entry name" value="DegT/StrS_aminotransferase"/>
</dbReference>
<dbReference type="PANTHER" id="PTHR30244">
    <property type="entry name" value="TRANSAMINASE"/>
    <property type="match status" value="1"/>
</dbReference>
<dbReference type="RefSeq" id="WP_318296647.1">
    <property type="nucleotide sequence ID" value="NZ_BAAAXF010000014.1"/>
</dbReference>
<dbReference type="PIRSF" id="PIRSF000390">
    <property type="entry name" value="PLP_StrS"/>
    <property type="match status" value="1"/>
</dbReference>
<dbReference type="SUPFAM" id="SSF53383">
    <property type="entry name" value="PLP-dependent transferases"/>
    <property type="match status" value="1"/>
</dbReference>
<protein>
    <submittedName>
        <fullName evidence="4">DegT/DnrJ/EryC1/StrS family aminotransferase</fullName>
    </submittedName>
</protein>
<dbReference type="Proteomes" id="UP001501455">
    <property type="component" value="Unassembled WGS sequence"/>
</dbReference>
<accession>A0ABP6THA8</accession>
<evidence type="ECO:0000313" key="4">
    <source>
        <dbReference type="EMBL" id="GAA3493918.1"/>
    </source>
</evidence>
<evidence type="ECO:0000313" key="5">
    <source>
        <dbReference type="Proteomes" id="UP001501455"/>
    </source>
</evidence>
<evidence type="ECO:0000256" key="3">
    <source>
        <dbReference type="RuleBase" id="RU004508"/>
    </source>
</evidence>
<comment type="caution">
    <text evidence="4">The sequence shown here is derived from an EMBL/GenBank/DDBJ whole genome shotgun (WGS) entry which is preliminary data.</text>
</comment>
<dbReference type="GO" id="GO:0008483">
    <property type="term" value="F:transaminase activity"/>
    <property type="evidence" value="ECO:0007669"/>
    <property type="project" value="UniProtKB-KW"/>
</dbReference>
<dbReference type="Gene3D" id="3.40.640.10">
    <property type="entry name" value="Type I PLP-dependent aspartate aminotransferase-like (Major domain)"/>
    <property type="match status" value="1"/>
</dbReference>
<sequence>MKDDGLHGSERVPLVRPRVPASDELTSLLDSIWRSGRLTNDGPMLRRFEAALQKELGWDNVVATANGTMALQLACRALRLDGEVITSAFTFPATIQALRWNGLVPVLADVEPRWLTLDPASVAALITPRTCAIVAVHAFGHPADVTGLQTLASRHGLALVYDAAPAVGVRVDGVPVTAFGDASAVSFHATKVMHTVEGGAVCTPHDDAAEAVRRLRNFGLGEWGGAEEYGTNAKMNELQAAVGLSLLRTLDAEVAGRAQAAAVYRELLSNLPTIRFLWPSDAVSGNYAYAVARLRAGAAPLADKVHAVLGRHGIDSRRYFSHRYRGRGTLCPHPTPVADAAAEDVLCLPLWGDIPRRTLMRVAGLVAEAVS</sequence>
<keyword evidence="4" id="KW-0032">Aminotransferase</keyword>
<evidence type="ECO:0000256" key="1">
    <source>
        <dbReference type="ARBA" id="ARBA00022898"/>
    </source>
</evidence>
<comment type="similarity">
    <text evidence="2 3">Belongs to the DegT/DnrJ/EryC1 family.</text>
</comment>
<dbReference type="InterPro" id="IPR015421">
    <property type="entry name" value="PyrdxlP-dep_Trfase_major"/>
</dbReference>
<evidence type="ECO:0000256" key="2">
    <source>
        <dbReference type="ARBA" id="ARBA00037999"/>
    </source>
</evidence>
<gene>
    <name evidence="4" type="ORF">GCM10019016_010170</name>
</gene>